<evidence type="ECO:0000313" key="4">
    <source>
        <dbReference type="EMBL" id="KAJ9582512.1"/>
    </source>
</evidence>
<dbReference type="PROSITE" id="PS51481">
    <property type="entry name" value="DHAK"/>
    <property type="match status" value="1"/>
</dbReference>
<reference evidence="4" key="2">
    <citation type="submission" date="2023-05" db="EMBL/GenBank/DDBJ databases">
        <authorList>
            <person name="Fouks B."/>
        </authorList>
    </citation>
    <scope>NUCLEOTIDE SEQUENCE</scope>
    <source>
        <strain evidence="4">Stay&amp;Tobe</strain>
        <tissue evidence="4">Testes</tissue>
    </source>
</reference>
<dbReference type="InterPro" id="IPR004006">
    <property type="entry name" value="DhaK_dom"/>
</dbReference>
<organism evidence="4 5">
    <name type="scientific">Diploptera punctata</name>
    <name type="common">Pacific beetle cockroach</name>
    <dbReference type="NCBI Taxonomy" id="6984"/>
    <lineage>
        <taxon>Eukaryota</taxon>
        <taxon>Metazoa</taxon>
        <taxon>Ecdysozoa</taxon>
        <taxon>Arthropoda</taxon>
        <taxon>Hexapoda</taxon>
        <taxon>Insecta</taxon>
        <taxon>Pterygota</taxon>
        <taxon>Neoptera</taxon>
        <taxon>Polyneoptera</taxon>
        <taxon>Dictyoptera</taxon>
        <taxon>Blattodea</taxon>
        <taxon>Blaberoidea</taxon>
        <taxon>Blaberidae</taxon>
        <taxon>Diplopterinae</taxon>
        <taxon>Diploptera</taxon>
    </lineage>
</organism>
<protein>
    <recommendedName>
        <fullName evidence="3">DhaK domain-containing protein</fullName>
    </recommendedName>
</protein>
<proteinExistence type="predicted"/>
<evidence type="ECO:0000313" key="5">
    <source>
        <dbReference type="Proteomes" id="UP001233999"/>
    </source>
</evidence>
<comment type="catalytic activity">
    <reaction evidence="2">
        <text>dihydroxyacetone + ATP = dihydroxyacetone phosphate + ADP + H(+)</text>
        <dbReference type="Rhea" id="RHEA:15773"/>
        <dbReference type="ChEBI" id="CHEBI:15378"/>
        <dbReference type="ChEBI" id="CHEBI:16016"/>
        <dbReference type="ChEBI" id="CHEBI:30616"/>
        <dbReference type="ChEBI" id="CHEBI:57642"/>
        <dbReference type="ChEBI" id="CHEBI:456216"/>
        <dbReference type="EC" id="2.7.1.29"/>
    </reaction>
</comment>
<dbReference type="Pfam" id="PF02733">
    <property type="entry name" value="Dak1"/>
    <property type="match status" value="1"/>
</dbReference>
<dbReference type="GO" id="GO:0005829">
    <property type="term" value="C:cytosol"/>
    <property type="evidence" value="ECO:0007669"/>
    <property type="project" value="TreeGrafter"/>
</dbReference>
<dbReference type="AlphaFoldDB" id="A0AAD7ZLY6"/>
<comment type="catalytic activity">
    <reaction evidence="1">
        <text>D-glyceraldehyde + ATP = D-glyceraldehyde 3-phosphate + ADP + H(+)</text>
        <dbReference type="Rhea" id="RHEA:13941"/>
        <dbReference type="ChEBI" id="CHEBI:15378"/>
        <dbReference type="ChEBI" id="CHEBI:17378"/>
        <dbReference type="ChEBI" id="CHEBI:30616"/>
        <dbReference type="ChEBI" id="CHEBI:59776"/>
        <dbReference type="ChEBI" id="CHEBI:456216"/>
        <dbReference type="EC" id="2.7.1.28"/>
    </reaction>
</comment>
<evidence type="ECO:0000256" key="2">
    <source>
        <dbReference type="ARBA" id="ARBA00048898"/>
    </source>
</evidence>
<dbReference type="Proteomes" id="UP001233999">
    <property type="component" value="Unassembled WGS sequence"/>
</dbReference>
<evidence type="ECO:0000259" key="3">
    <source>
        <dbReference type="PROSITE" id="PS51481"/>
    </source>
</evidence>
<reference evidence="4" key="1">
    <citation type="journal article" date="2023" name="IScience">
        <title>Live-bearing cockroach genome reveals convergent evolutionary mechanisms linked to viviparity in insects and beyond.</title>
        <authorList>
            <person name="Fouks B."/>
            <person name="Harrison M.C."/>
            <person name="Mikhailova A.A."/>
            <person name="Marchal E."/>
            <person name="English S."/>
            <person name="Carruthers M."/>
            <person name="Jennings E.C."/>
            <person name="Chiamaka E.L."/>
            <person name="Frigard R.A."/>
            <person name="Pippel M."/>
            <person name="Attardo G.M."/>
            <person name="Benoit J.B."/>
            <person name="Bornberg-Bauer E."/>
            <person name="Tobe S.S."/>
        </authorList>
    </citation>
    <scope>NUCLEOTIDE SEQUENCE</scope>
    <source>
        <strain evidence="4">Stay&amp;Tobe</strain>
    </source>
</reference>
<comment type="caution">
    <text evidence="4">The sequence shown here is derived from an EMBL/GenBank/DDBJ whole genome shotgun (WGS) entry which is preliminary data.</text>
</comment>
<sequence length="85" mass="8814">MLDGLVRAHPGLSLHPANRVVLRKQWAQSKDKVGLIIGGGSGHEPFAAGYVGQGMLSASVAGSVFASPPTKNVLHAVRCIAQNNT</sequence>
<evidence type="ECO:0000256" key="1">
    <source>
        <dbReference type="ARBA" id="ARBA00047974"/>
    </source>
</evidence>
<accession>A0AAD7ZLY6</accession>
<dbReference type="PANTHER" id="PTHR28629">
    <property type="entry name" value="TRIOKINASE/FMN CYCLASE"/>
    <property type="match status" value="1"/>
</dbReference>
<keyword evidence="5" id="KW-1185">Reference proteome</keyword>
<dbReference type="EMBL" id="JASPKZ010007797">
    <property type="protein sequence ID" value="KAJ9582512.1"/>
    <property type="molecule type" value="Genomic_DNA"/>
</dbReference>
<gene>
    <name evidence="4" type="ORF">L9F63_003205</name>
</gene>
<name>A0AAD7ZLY6_DIPPU</name>
<feature type="domain" description="DhaK" evidence="3">
    <location>
        <begin position="1"/>
        <end position="85"/>
    </location>
</feature>
<dbReference type="PANTHER" id="PTHR28629:SF4">
    <property type="entry name" value="TRIOKINASE_FMN CYCLASE"/>
    <property type="match status" value="1"/>
</dbReference>
<feature type="non-terminal residue" evidence="4">
    <location>
        <position position="85"/>
    </location>
</feature>
<dbReference type="GO" id="GO:0050354">
    <property type="term" value="F:triokinase activity"/>
    <property type="evidence" value="ECO:0007669"/>
    <property type="project" value="UniProtKB-EC"/>
</dbReference>
<dbReference type="SUPFAM" id="SSF82549">
    <property type="entry name" value="DAK1/DegV-like"/>
    <property type="match status" value="1"/>
</dbReference>
<dbReference type="GO" id="GO:0019563">
    <property type="term" value="P:glycerol catabolic process"/>
    <property type="evidence" value="ECO:0007669"/>
    <property type="project" value="TreeGrafter"/>
</dbReference>
<dbReference type="Gene3D" id="3.40.50.10440">
    <property type="entry name" value="Dihydroxyacetone kinase, domain 1"/>
    <property type="match status" value="1"/>
</dbReference>
<dbReference type="InterPro" id="IPR050861">
    <property type="entry name" value="Dihydroxyacetone_Kinase"/>
</dbReference>
<dbReference type="GO" id="GO:0004371">
    <property type="term" value="F:glycerone kinase activity"/>
    <property type="evidence" value="ECO:0007669"/>
    <property type="project" value="UniProtKB-EC"/>
</dbReference>